<protein>
    <submittedName>
        <fullName evidence="1">Uncharacterized protein</fullName>
    </submittedName>
</protein>
<reference evidence="1" key="1">
    <citation type="submission" date="2023-10" db="EMBL/GenBank/DDBJ databases">
        <authorList>
            <person name="Chen Y."/>
            <person name="Shah S."/>
            <person name="Dougan E. K."/>
            <person name="Thang M."/>
            <person name="Chan C."/>
        </authorList>
    </citation>
    <scope>NUCLEOTIDE SEQUENCE [LARGE SCALE GENOMIC DNA]</scope>
</reference>
<accession>A0ABN9QT91</accession>
<comment type="caution">
    <text evidence="1">The sequence shown here is derived from an EMBL/GenBank/DDBJ whole genome shotgun (WGS) entry which is preliminary data.</text>
</comment>
<dbReference type="EMBL" id="CAUYUJ010004419">
    <property type="protein sequence ID" value="CAK0809463.1"/>
    <property type="molecule type" value="Genomic_DNA"/>
</dbReference>
<evidence type="ECO:0000313" key="1">
    <source>
        <dbReference type="EMBL" id="CAK0809463.1"/>
    </source>
</evidence>
<evidence type="ECO:0000313" key="2">
    <source>
        <dbReference type="Proteomes" id="UP001189429"/>
    </source>
</evidence>
<sequence>MGRHQDIEEGEQLVAASGVKTAPVEIEVVLDVSGAAVSKTIERIKIRKLSRRRRPANGSHGDMLHPNATYIIVATQRGDHLLNLLFLTANDINMDMGSYRSEALNHPVTAPAPIMYGINFPFMGLYTPIEARIEHGHGLVPL</sequence>
<proteinExistence type="predicted"/>
<dbReference type="Proteomes" id="UP001189429">
    <property type="component" value="Unassembled WGS sequence"/>
</dbReference>
<name>A0ABN9QT91_9DINO</name>
<keyword evidence="2" id="KW-1185">Reference proteome</keyword>
<gene>
    <name evidence="1" type="ORF">PCOR1329_LOCUS14709</name>
</gene>
<organism evidence="1 2">
    <name type="scientific">Prorocentrum cordatum</name>
    <dbReference type="NCBI Taxonomy" id="2364126"/>
    <lineage>
        <taxon>Eukaryota</taxon>
        <taxon>Sar</taxon>
        <taxon>Alveolata</taxon>
        <taxon>Dinophyceae</taxon>
        <taxon>Prorocentrales</taxon>
        <taxon>Prorocentraceae</taxon>
        <taxon>Prorocentrum</taxon>
    </lineage>
</organism>